<feature type="region of interest" description="Disordered" evidence="1">
    <location>
        <begin position="45"/>
        <end position="103"/>
    </location>
</feature>
<reference evidence="3" key="1">
    <citation type="journal article" date="2010" name="Nat. Biotechnol.">
        <title>Draft genome sequence of the oilseed species Ricinus communis.</title>
        <authorList>
            <person name="Chan A.P."/>
            <person name="Crabtree J."/>
            <person name="Zhao Q."/>
            <person name="Lorenzi H."/>
            <person name="Orvis J."/>
            <person name="Puiu D."/>
            <person name="Melake-Berhan A."/>
            <person name="Jones K.M."/>
            <person name="Redman J."/>
            <person name="Chen G."/>
            <person name="Cahoon E.B."/>
            <person name="Gedil M."/>
            <person name="Stanke M."/>
            <person name="Haas B.J."/>
            <person name="Wortman J.R."/>
            <person name="Fraser-Liggett C.M."/>
            <person name="Ravel J."/>
            <person name="Rabinowicz P.D."/>
        </authorList>
    </citation>
    <scope>NUCLEOTIDE SEQUENCE [LARGE SCALE GENOMIC DNA]</scope>
    <source>
        <strain evidence="3">cv. Hale</strain>
    </source>
</reference>
<dbReference type="InParanoid" id="B9RRK3"/>
<feature type="compositionally biased region" description="Polar residues" evidence="1">
    <location>
        <begin position="48"/>
        <end position="68"/>
    </location>
</feature>
<proteinExistence type="predicted"/>
<dbReference type="AlphaFoldDB" id="B9RRK3"/>
<evidence type="ECO:0000313" key="3">
    <source>
        <dbReference type="Proteomes" id="UP000008311"/>
    </source>
</evidence>
<sequence length="103" mass="11736">MCEQRLYAFRSLSLKKNRMKAVVNSSLGSDSDHYIGAIAKPSRIKASNPYSNSKRPTYSPATSSSFTMSKKGEEKDRCLESEKQAQAIERRVPRAFTRTTRKW</sequence>
<feature type="compositionally biased region" description="Basic and acidic residues" evidence="1">
    <location>
        <begin position="70"/>
        <end position="92"/>
    </location>
</feature>
<organism evidence="2 3">
    <name type="scientific">Ricinus communis</name>
    <name type="common">Castor bean</name>
    <dbReference type="NCBI Taxonomy" id="3988"/>
    <lineage>
        <taxon>Eukaryota</taxon>
        <taxon>Viridiplantae</taxon>
        <taxon>Streptophyta</taxon>
        <taxon>Embryophyta</taxon>
        <taxon>Tracheophyta</taxon>
        <taxon>Spermatophyta</taxon>
        <taxon>Magnoliopsida</taxon>
        <taxon>eudicotyledons</taxon>
        <taxon>Gunneridae</taxon>
        <taxon>Pentapetalae</taxon>
        <taxon>rosids</taxon>
        <taxon>fabids</taxon>
        <taxon>Malpighiales</taxon>
        <taxon>Euphorbiaceae</taxon>
        <taxon>Acalyphoideae</taxon>
        <taxon>Acalypheae</taxon>
        <taxon>Ricinus</taxon>
    </lineage>
</organism>
<keyword evidence="3" id="KW-1185">Reference proteome</keyword>
<dbReference type="EMBL" id="EQ973805">
    <property type="protein sequence ID" value="EEF45989.1"/>
    <property type="molecule type" value="Genomic_DNA"/>
</dbReference>
<evidence type="ECO:0000313" key="2">
    <source>
        <dbReference type="EMBL" id="EEF45989.1"/>
    </source>
</evidence>
<gene>
    <name evidence="2" type="ORF">RCOM_1644760</name>
</gene>
<protein>
    <submittedName>
        <fullName evidence="2">Uncharacterized protein</fullName>
    </submittedName>
</protein>
<dbReference type="Proteomes" id="UP000008311">
    <property type="component" value="Unassembled WGS sequence"/>
</dbReference>
<evidence type="ECO:0000256" key="1">
    <source>
        <dbReference type="SAM" id="MobiDB-lite"/>
    </source>
</evidence>
<accession>B9RRK3</accession>
<name>B9RRK3_RICCO</name>